<protein>
    <recommendedName>
        <fullName evidence="5">Lipoprotein</fullName>
    </recommendedName>
</protein>
<evidence type="ECO:0008006" key="5">
    <source>
        <dbReference type="Google" id="ProtNLM"/>
    </source>
</evidence>
<evidence type="ECO:0000256" key="2">
    <source>
        <dbReference type="SAM" id="SignalP"/>
    </source>
</evidence>
<evidence type="ECO:0000256" key="1">
    <source>
        <dbReference type="SAM" id="MobiDB-lite"/>
    </source>
</evidence>
<comment type="caution">
    <text evidence="3">The sequence shown here is derived from an EMBL/GenBank/DDBJ whole genome shotgun (WGS) entry which is preliminary data.</text>
</comment>
<feature type="signal peptide" evidence="2">
    <location>
        <begin position="1"/>
        <end position="24"/>
    </location>
</feature>
<accession>A0A426FMJ6</accession>
<organism evidence="3 4">
    <name type="scientific">Lautropia dentalis</name>
    <dbReference type="NCBI Taxonomy" id="2490857"/>
    <lineage>
        <taxon>Bacteria</taxon>
        <taxon>Pseudomonadati</taxon>
        <taxon>Pseudomonadota</taxon>
        <taxon>Betaproteobacteria</taxon>
        <taxon>Burkholderiales</taxon>
        <taxon>Burkholderiaceae</taxon>
        <taxon>Lautropia</taxon>
    </lineage>
</organism>
<reference evidence="3 4" key="1">
    <citation type="submission" date="2018-11" db="EMBL/GenBank/DDBJ databases">
        <title>Genome sequencing of Lautropia sp. KCOM 2505 (= ChDC F240).</title>
        <authorList>
            <person name="Kook J.-K."/>
            <person name="Park S.-N."/>
            <person name="Lim Y.K."/>
        </authorList>
    </citation>
    <scope>NUCLEOTIDE SEQUENCE [LARGE SCALE GENOMIC DNA]</scope>
    <source>
        <strain evidence="3 4">KCOM 2505</strain>
    </source>
</reference>
<sequence>MFRPAYGRLALAAALTITTLSACGGPKTPETTSTHQQATGSVSQSQGADSLSQKTGKGLSFAAALDYLQSVGGAPVLDRTDTISGVDANGDGVRDDIATYVASLPDSEKQRKSLIQFHKALNMAMQADRNDRLSLRNAANAISMGITCLSNAYENDSNEKRKEIRKLTINTRVRYDAYARFNSSMSGSTLRIEREAECE</sequence>
<dbReference type="OrthoDB" id="8908297at2"/>
<evidence type="ECO:0000313" key="4">
    <source>
        <dbReference type="Proteomes" id="UP000270261"/>
    </source>
</evidence>
<name>A0A426FMJ6_9BURK</name>
<gene>
    <name evidence="3" type="ORF">EHV23_10345</name>
</gene>
<evidence type="ECO:0000313" key="3">
    <source>
        <dbReference type="EMBL" id="RRN43805.1"/>
    </source>
</evidence>
<feature type="chain" id="PRO_5019384904" description="Lipoprotein" evidence="2">
    <location>
        <begin position="25"/>
        <end position="199"/>
    </location>
</feature>
<dbReference type="AlphaFoldDB" id="A0A426FMJ6"/>
<proteinExistence type="predicted"/>
<dbReference type="RefSeq" id="WP_125096006.1">
    <property type="nucleotide sequence ID" value="NZ_RRUE01000002.1"/>
</dbReference>
<feature type="compositionally biased region" description="Polar residues" evidence="1">
    <location>
        <begin position="29"/>
        <end position="51"/>
    </location>
</feature>
<dbReference type="PROSITE" id="PS51257">
    <property type="entry name" value="PROKAR_LIPOPROTEIN"/>
    <property type="match status" value="1"/>
</dbReference>
<keyword evidence="2" id="KW-0732">Signal</keyword>
<dbReference type="EMBL" id="RRUE01000002">
    <property type="protein sequence ID" value="RRN43805.1"/>
    <property type="molecule type" value="Genomic_DNA"/>
</dbReference>
<keyword evidence="4" id="KW-1185">Reference proteome</keyword>
<dbReference type="Proteomes" id="UP000270261">
    <property type="component" value="Unassembled WGS sequence"/>
</dbReference>
<feature type="region of interest" description="Disordered" evidence="1">
    <location>
        <begin position="25"/>
        <end position="51"/>
    </location>
</feature>